<protein>
    <recommendedName>
        <fullName evidence="2">site-specific DNA-methyltransferase (adenine-specific)</fullName>
        <ecNumber evidence="2">2.1.1.72</ecNumber>
    </recommendedName>
</protein>
<dbReference type="InterPro" id="IPR012327">
    <property type="entry name" value="MeTrfase_D12"/>
</dbReference>
<dbReference type="InterPro" id="IPR023095">
    <property type="entry name" value="Ade_MeTrfase_dom_2"/>
</dbReference>
<dbReference type="AlphaFoldDB" id="A0AAJ5PTZ4"/>
<keyword evidence="5" id="KW-0949">S-adenosyl-L-methionine</keyword>
<evidence type="ECO:0000256" key="1">
    <source>
        <dbReference type="ARBA" id="ARBA00006594"/>
    </source>
</evidence>
<dbReference type="GO" id="GO:0009307">
    <property type="term" value="P:DNA restriction-modification system"/>
    <property type="evidence" value="ECO:0007669"/>
    <property type="project" value="InterPro"/>
</dbReference>
<organism evidence="7 8">
    <name type="scientific">Buchnera aphidicola</name>
    <name type="common">Macrosiphum albifrons</name>
    <dbReference type="NCBI Taxonomy" id="2994844"/>
    <lineage>
        <taxon>Bacteria</taxon>
        <taxon>Pseudomonadati</taxon>
        <taxon>Pseudomonadota</taxon>
        <taxon>Gammaproteobacteria</taxon>
        <taxon>Enterobacterales</taxon>
        <taxon>Erwiniaceae</taxon>
        <taxon>Buchnera</taxon>
    </lineage>
</organism>
<evidence type="ECO:0000256" key="4">
    <source>
        <dbReference type="ARBA" id="ARBA00022679"/>
    </source>
</evidence>
<accession>A0AAJ5PTZ4</accession>
<dbReference type="GO" id="GO:0009007">
    <property type="term" value="F:site-specific DNA-methyltransferase (adenine-specific) activity"/>
    <property type="evidence" value="ECO:0007669"/>
    <property type="project" value="UniProtKB-EC"/>
</dbReference>
<dbReference type="EMBL" id="CP113409">
    <property type="protein sequence ID" value="WAI12069.1"/>
    <property type="molecule type" value="Genomic_DNA"/>
</dbReference>
<dbReference type="Gene3D" id="1.10.1020.10">
    <property type="entry name" value="Adenine-specific Methyltransferase, Domain 2"/>
    <property type="match status" value="1"/>
</dbReference>
<keyword evidence="3 7" id="KW-0489">Methyltransferase</keyword>
<evidence type="ECO:0000256" key="3">
    <source>
        <dbReference type="ARBA" id="ARBA00022603"/>
    </source>
</evidence>
<evidence type="ECO:0000313" key="8">
    <source>
        <dbReference type="Proteomes" id="UP001163094"/>
    </source>
</evidence>
<evidence type="ECO:0000256" key="6">
    <source>
        <dbReference type="ARBA" id="ARBA00047942"/>
    </source>
</evidence>
<dbReference type="EC" id="2.1.1.72" evidence="2"/>
<keyword evidence="4" id="KW-0808">Transferase</keyword>
<comment type="catalytic activity">
    <reaction evidence="6">
        <text>a 2'-deoxyadenosine in DNA + S-adenosyl-L-methionine = an N(6)-methyl-2'-deoxyadenosine in DNA + S-adenosyl-L-homocysteine + H(+)</text>
        <dbReference type="Rhea" id="RHEA:15197"/>
        <dbReference type="Rhea" id="RHEA-COMP:12418"/>
        <dbReference type="Rhea" id="RHEA-COMP:12419"/>
        <dbReference type="ChEBI" id="CHEBI:15378"/>
        <dbReference type="ChEBI" id="CHEBI:57856"/>
        <dbReference type="ChEBI" id="CHEBI:59789"/>
        <dbReference type="ChEBI" id="CHEBI:90615"/>
        <dbReference type="ChEBI" id="CHEBI:90616"/>
        <dbReference type="EC" id="2.1.1.72"/>
    </reaction>
</comment>
<dbReference type="InterPro" id="IPR029063">
    <property type="entry name" value="SAM-dependent_MTases_sf"/>
</dbReference>
<evidence type="ECO:0000256" key="2">
    <source>
        <dbReference type="ARBA" id="ARBA00011900"/>
    </source>
</evidence>
<dbReference type="SUPFAM" id="SSF53335">
    <property type="entry name" value="S-adenosyl-L-methionine-dependent methyltransferases"/>
    <property type="match status" value="1"/>
</dbReference>
<evidence type="ECO:0000313" key="7">
    <source>
        <dbReference type="EMBL" id="WAI12069.1"/>
    </source>
</evidence>
<sequence>MNLFNFVKNYFLYFIDDTQFFFTPRTNKLDFYSIHCFIFNKISNNYQKALIFLYLNRYCYNGLCRYNLKGWFNIPFRSYRKQQHSL</sequence>
<reference evidence="7" key="1">
    <citation type="submission" date="2022-11" db="EMBL/GenBank/DDBJ databases">
        <title>The whole genome sequencing of pests is an important tool to study the evolution of the plant-insect interaction and insecticide resistance.</title>
        <authorList>
            <person name="Kananovich Y."/>
        </authorList>
    </citation>
    <scope>NUCLEOTIDE SEQUENCE</scope>
    <source>
        <strain evidence="7">BSU_Mac_2017</strain>
    </source>
</reference>
<gene>
    <name evidence="7" type="ORF">OW721_02740</name>
</gene>
<dbReference type="Proteomes" id="UP001163094">
    <property type="component" value="Chromosome"/>
</dbReference>
<dbReference type="Pfam" id="PF02086">
    <property type="entry name" value="MethyltransfD12"/>
    <property type="match status" value="1"/>
</dbReference>
<name>A0AAJ5PTZ4_9GAMM</name>
<evidence type="ECO:0000256" key="5">
    <source>
        <dbReference type="ARBA" id="ARBA00022691"/>
    </source>
</evidence>
<dbReference type="GO" id="GO:0032259">
    <property type="term" value="P:methylation"/>
    <property type="evidence" value="ECO:0007669"/>
    <property type="project" value="UniProtKB-KW"/>
</dbReference>
<comment type="similarity">
    <text evidence="1">Belongs to the N(4)/N(6)-methyltransferase family.</text>
</comment>
<proteinExistence type="inferred from homology"/>